<feature type="domain" description="C2H2-type" evidence="6">
    <location>
        <begin position="196"/>
        <end position="223"/>
    </location>
</feature>
<proteinExistence type="predicted"/>
<dbReference type="Pfam" id="PF00096">
    <property type="entry name" value="zf-C2H2"/>
    <property type="match status" value="5"/>
</dbReference>
<evidence type="ECO:0000256" key="2">
    <source>
        <dbReference type="ARBA" id="ARBA00022737"/>
    </source>
</evidence>
<organism evidence="7 8">
    <name type="scientific">Periplaneta americana</name>
    <name type="common">American cockroach</name>
    <name type="synonym">Blatta americana</name>
    <dbReference type="NCBI Taxonomy" id="6978"/>
    <lineage>
        <taxon>Eukaryota</taxon>
        <taxon>Metazoa</taxon>
        <taxon>Ecdysozoa</taxon>
        <taxon>Arthropoda</taxon>
        <taxon>Hexapoda</taxon>
        <taxon>Insecta</taxon>
        <taxon>Pterygota</taxon>
        <taxon>Neoptera</taxon>
        <taxon>Polyneoptera</taxon>
        <taxon>Dictyoptera</taxon>
        <taxon>Blattodea</taxon>
        <taxon>Blattoidea</taxon>
        <taxon>Blattidae</taxon>
        <taxon>Blattinae</taxon>
        <taxon>Periplaneta</taxon>
    </lineage>
</organism>
<dbReference type="PROSITE" id="PS00028">
    <property type="entry name" value="ZINC_FINGER_C2H2_1"/>
    <property type="match status" value="7"/>
</dbReference>
<feature type="domain" description="C2H2-type" evidence="6">
    <location>
        <begin position="140"/>
        <end position="167"/>
    </location>
</feature>
<keyword evidence="4" id="KW-0862">Zinc</keyword>
<dbReference type="PANTHER" id="PTHR16515">
    <property type="entry name" value="PR DOMAIN ZINC FINGER PROTEIN"/>
    <property type="match status" value="1"/>
</dbReference>
<keyword evidence="3 5" id="KW-0863">Zinc-finger</keyword>
<feature type="domain" description="C2H2-type" evidence="6">
    <location>
        <begin position="224"/>
        <end position="251"/>
    </location>
</feature>
<dbReference type="Gene3D" id="3.30.160.60">
    <property type="entry name" value="Classic Zinc Finger"/>
    <property type="match status" value="6"/>
</dbReference>
<name>A0ABQ8SNX0_PERAM</name>
<evidence type="ECO:0000259" key="6">
    <source>
        <dbReference type="PROSITE" id="PS50157"/>
    </source>
</evidence>
<feature type="domain" description="C2H2-type" evidence="6">
    <location>
        <begin position="112"/>
        <end position="139"/>
    </location>
</feature>
<dbReference type="PANTHER" id="PTHR16515:SF58">
    <property type="entry name" value="ZINC FINGER PROTEIN 22"/>
    <property type="match status" value="1"/>
</dbReference>
<feature type="domain" description="C2H2-type" evidence="6">
    <location>
        <begin position="84"/>
        <end position="111"/>
    </location>
</feature>
<dbReference type="EMBL" id="JAJSOF020000023">
    <property type="protein sequence ID" value="KAJ4435698.1"/>
    <property type="molecule type" value="Genomic_DNA"/>
</dbReference>
<accession>A0ABQ8SNX0</accession>
<comment type="caution">
    <text evidence="7">The sequence shown here is derived from an EMBL/GenBank/DDBJ whole genome shotgun (WGS) entry which is preliminary data.</text>
</comment>
<evidence type="ECO:0000256" key="3">
    <source>
        <dbReference type="ARBA" id="ARBA00022771"/>
    </source>
</evidence>
<gene>
    <name evidence="7" type="ORF">ANN_18314</name>
</gene>
<keyword evidence="1" id="KW-0479">Metal-binding</keyword>
<evidence type="ECO:0000256" key="1">
    <source>
        <dbReference type="ARBA" id="ARBA00022723"/>
    </source>
</evidence>
<dbReference type="Proteomes" id="UP001148838">
    <property type="component" value="Unassembled WGS sequence"/>
</dbReference>
<sequence>MERFIRTDTAIVALFFNIFPARIETLSYLGSTERCTTRHKDINIDPMEQKTDKGYPCDICGKMLNHPSSVVYHKEAEHNNGRRFVCNKCGKGFKHKQLLQRHQLVHSDDRPFVCKACGASFKTKANLLNHQPTHTGEKKYFCELCGQQFAHKTSLTLHYRWHTGERPWKCEFCQKSFLHKDTWKCHTRRHKGERPFQCHFCARGFTEQWALKKHLRLHTGEKPYSCNMCGKAFADCSNLTKHKKVHRENKDGIVGATGGISVDRTVWNIIRSHLSKEVPSDVQVESETRTEGDNMQQIIYVTYQDPDDPSEARTLHIVDDMRGEGETEAEQQEQQNGMAITEEPGSVASVGGIIAPDAVVNAVGTNGLELSQLSQAGTMQLTGSHSLHVTDEEGNPIQFTMQDGRELQITTADGQSIQVMTTVDGQTIPLQLMTQEEQQINPEMESQLQQVGVENSEGMVNAITADGQSTEEDVSRLVEGEQSIEFVTSDGQKVRLVTSYEVDPLQLGGDYLAAT</sequence>
<dbReference type="InterPro" id="IPR036236">
    <property type="entry name" value="Znf_C2H2_sf"/>
</dbReference>
<dbReference type="PROSITE" id="PS50157">
    <property type="entry name" value="ZINC_FINGER_C2H2_2"/>
    <property type="match status" value="7"/>
</dbReference>
<evidence type="ECO:0000313" key="8">
    <source>
        <dbReference type="Proteomes" id="UP001148838"/>
    </source>
</evidence>
<keyword evidence="8" id="KW-1185">Reference proteome</keyword>
<evidence type="ECO:0000256" key="5">
    <source>
        <dbReference type="PROSITE-ProRule" id="PRU00042"/>
    </source>
</evidence>
<evidence type="ECO:0000313" key="7">
    <source>
        <dbReference type="EMBL" id="KAJ4435698.1"/>
    </source>
</evidence>
<keyword evidence="2" id="KW-0677">Repeat</keyword>
<dbReference type="SUPFAM" id="SSF57667">
    <property type="entry name" value="beta-beta-alpha zinc fingers"/>
    <property type="match status" value="4"/>
</dbReference>
<dbReference type="InterPro" id="IPR050331">
    <property type="entry name" value="Zinc_finger"/>
</dbReference>
<protein>
    <recommendedName>
        <fullName evidence="6">C2H2-type domain-containing protein</fullName>
    </recommendedName>
</protein>
<dbReference type="SMART" id="SM00355">
    <property type="entry name" value="ZnF_C2H2"/>
    <property type="match status" value="7"/>
</dbReference>
<dbReference type="InterPro" id="IPR013087">
    <property type="entry name" value="Znf_C2H2_type"/>
</dbReference>
<reference evidence="7 8" key="1">
    <citation type="journal article" date="2022" name="Allergy">
        <title>Genome assembly and annotation of Periplaneta americana reveal a comprehensive cockroach allergen profile.</title>
        <authorList>
            <person name="Wang L."/>
            <person name="Xiong Q."/>
            <person name="Saelim N."/>
            <person name="Wang L."/>
            <person name="Nong W."/>
            <person name="Wan A.T."/>
            <person name="Shi M."/>
            <person name="Liu X."/>
            <person name="Cao Q."/>
            <person name="Hui J.H.L."/>
            <person name="Sookrung N."/>
            <person name="Leung T.F."/>
            <person name="Tungtrongchitr A."/>
            <person name="Tsui S.K.W."/>
        </authorList>
    </citation>
    <scope>NUCLEOTIDE SEQUENCE [LARGE SCALE GENOMIC DNA]</scope>
    <source>
        <strain evidence="7">PWHHKU_190912</strain>
    </source>
</reference>
<evidence type="ECO:0000256" key="4">
    <source>
        <dbReference type="ARBA" id="ARBA00022833"/>
    </source>
</evidence>
<feature type="domain" description="C2H2-type" evidence="6">
    <location>
        <begin position="55"/>
        <end position="83"/>
    </location>
</feature>
<feature type="domain" description="C2H2-type" evidence="6">
    <location>
        <begin position="168"/>
        <end position="195"/>
    </location>
</feature>